<comment type="caution">
    <text evidence="6">The sequence shown here is derived from an EMBL/GenBank/DDBJ whole genome shotgun (WGS) entry which is preliminary data.</text>
</comment>
<protein>
    <submittedName>
        <fullName evidence="6">Iron-sulfur cluster repair di-iron protein</fullName>
    </submittedName>
</protein>
<dbReference type="InterPro" id="IPR019903">
    <property type="entry name" value="RIC_family"/>
</dbReference>
<dbReference type="NCBIfam" id="TIGR03652">
    <property type="entry name" value="FeS_repair_RIC"/>
    <property type="match status" value="1"/>
</dbReference>
<evidence type="ECO:0000256" key="2">
    <source>
        <dbReference type="ARBA" id="ARBA00022490"/>
    </source>
</evidence>
<reference evidence="6 7" key="1">
    <citation type="submission" date="2017-02" db="EMBL/GenBank/DDBJ databases">
        <title>Bacillus pseudomycoides isolate FSL K6-0042.</title>
        <authorList>
            <person name="Kovac J."/>
        </authorList>
    </citation>
    <scope>NUCLEOTIDE SEQUENCE [LARGE SCALE GENOMIC DNA]</scope>
    <source>
        <strain evidence="6 7">FSL K6-0042</strain>
    </source>
</reference>
<evidence type="ECO:0000313" key="6">
    <source>
        <dbReference type="EMBL" id="OUM47854.1"/>
    </source>
</evidence>
<name>A0A1Y3MDM6_9BACI</name>
<dbReference type="InterPro" id="IPR038062">
    <property type="entry name" value="ScdA-like_N_sf"/>
</dbReference>
<sequence>MATPFTKTSIVGEIVTTFPQASDLFKKHRIDFCCGGDKTIEIATQTKEISPDELLKLLNEQYILYKSKNNESTNWSEANFSILIDHIIQKHHRYIQEELPQLSPYVTKVFRVHGQTESHLSTVHRLFHELKLELEQHIIKEETLVFPLIKKYEQNSSQENLILAIERLEELEQEHDGAGDLIKELRIITNDFTPPEHACRTYRMVYNRLEDFESDLFQHVHLENNILFKRLLSLYKMLYTIPCR</sequence>
<comment type="subcellular location">
    <subcellularLocation>
        <location evidence="1">Cytoplasm</location>
    </subcellularLocation>
</comment>
<dbReference type="PANTHER" id="PTHR36438:SF1">
    <property type="entry name" value="IRON-SULFUR CLUSTER REPAIR PROTEIN YTFE"/>
    <property type="match status" value="1"/>
</dbReference>
<dbReference type="Proteomes" id="UP000195321">
    <property type="component" value="Unassembled WGS sequence"/>
</dbReference>
<dbReference type="EMBL" id="MWPX01000018">
    <property type="protein sequence ID" value="OUM47854.1"/>
    <property type="molecule type" value="Genomic_DNA"/>
</dbReference>
<evidence type="ECO:0000256" key="3">
    <source>
        <dbReference type="ARBA" id="ARBA00022723"/>
    </source>
</evidence>
<dbReference type="RefSeq" id="WP_016115670.1">
    <property type="nucleotide sequence ID" value="NZ_CP189809.1"/>
</dbReference>
<keyword evidence="2" id="KW-0963">Cytoplasm</keyword>
<keyword evidence="3" id="KW-0479">Metal-binding</keyword>
<dbReference type="InterPro" id="IPR012312">
    <property type="entry name" value="Hemerythrin-like"/>
</dbReference>
<evidence type="ECO:0000259" key="5">
    <source>
        <dbReference type="Pfam" id="PF01814"/>
    </source>
</evidence>
<dbReference type="Gene3D" id="1.10.3910.10">
    <property type="entry name" value="SP0561-like"/>
    <property type="match status" value="1"/>
</dbReference>
<dbReference type="Pfam" id="PF04405">
    <property type="entry name" value="ScdA_N"/>
    <property type="match status" value="1"/>
</dbReference>
<dbReference type="PANTHER" id="PTHR36438">
    <property type="entry name" value="IRON-SULFUR CLUSTER REPAIR PROTEIN YTFE"/>
    <property type="match status" value="1"/>
</dbReference>
<evidence type="ECO:0000313" key="7">
    <source>
        <dbReference type="Proteomes" id="UP000195321"/>
    </source>
</evidence>
<evidence type="ECO:0000256" key="4">
    <source>
        <dbReference type="ARBA" id="ARBA00023004"/>
    </source>
</evidence>
<evidence type="ECO:0000256" key="1">
    <source>
        <dbReference type="ARBA" id="ARBA00004496"/>
    </source>
</evidence>
<dbReference type="GO" id="GO:0005737">
    <property type="term" value="C:cytoplasm"/>
    <property type="evidence" value="ECO:0007669"/>
    <property type="project" value="UniProtKB-SubCell"/>
</dbReference>
<dbReference type="GO" id="GO:0046872">
    <property type="term" value="F:metal ion binding"/>
    <property type="evidence" value="ECO:0007669"/>
    <property type="project" value="UniProtKB-KW"/>
</dbReference>
<gene>
    <name evidence="6" type="ORF">BW425_16125</name>
</gene>
<proteinExistence type="predicted"/>
<organism evidence="6 7">
    <name type="scientific">Bacillus pseudomycoides</name>
    <dbReference type="NCBI Taxonomy" id="64104"/>
    <lineage>
        <taxon>Bacteria</taxon>
        <taxon>Bacillati</taxon>
        <taxon>Bacillota</taxon>
        <taxon>Bacilli</taxon>
        <taxon>Bacillales</taxon>
        <taxon>Bacillaceae</taxon>
        <taxon>Bacillus</taxon>
        <taxon>Bacillus cereus group</taxon>
    </lineage>
</organism>
<dbReference type="Gene3D" id="1.20.120.520">
    <property type="entry name" value="nmb1532 protein domain like"/>
    <property type="match status" value="1"/>
</dbReference>
<feature type="domain" description="Hemerythrin-like" evidence="5">
    <location>
        <begin position="84"/>
        <end position="231"/>
    </location>
</feature>
<dbReference type="SUPFAM" id="SSF140683">
    <property type="entry name" value="SP0561-like"/>
    <property type="match status" value="1"/>
</dbReference>
<accession>A0A1Y3MDM6</accession>
<dbReference type="AlphaFoldDB" id="A0A1Y3MDM6"/>
<dbReference type="Pfam" id="PF01814">
    <property type="entry name" value="Hemerythrin"/>
    <property type="match status" value="1"/>
</dbReference>
<keyword evidence="4" id="KW-0408">Iron</keyword>